<comment type="caution">
    <text evidence="1">The sequence shown here is derived from an EMBL/GenBank/DDBJ whole genome shotgun (WGS) entry which is preliminary data.</text>
</comment>
<organism evidence="1 2">
    <name type="scientific">Dallia pectoralis</name>
    <name type="common">Alaska blackfish</name>
    <dbReference type="NCBI Taxonomy" id="75939"/>
    <lineage>
        <taxon>Eukaryota</taxon>
        <taxon>Metazoa</taxon>
        <taxon>Chordata</taxon>
        <taxon>Craniata</taxon>
        <taxon>Vertebrata</taxon>
        <taxon>Euteleostomi</taxon>
        <taxon>Actinopterygii</taxon>
        <taxon>Neopterygii</taxon>
        <taxon>Teleostei</taxon>
        <taxon>Protacanthopterygii</taxon>
        <taxon>Esociformes</taxon>
        <taxon>Umbridae</taxon>
        <taxon>Dallia</taxon>
    </lineage>
</organism>
<proteinExistence type="predicted"/>
<protein>
    <submittedName>
        <fullName evidence="1">Uncharacterized protein</fullName>
    </submittedName>
</protein>
<dbReference type="Proteomes" id="UP001157502">
    <property type="component" value="Chromosome 4"/>
</dbReference>
<sequence length="82" mass="8799">MLPHICRGAVKEQTRLSFLLFEPCFKGYSNLSAGSPEPGPATDSWGLVRDPLHVTLGGGSRDSRTVGPGGTGARGRWLPHQR</sequence>
<dbReference type="EMBL" id="CM055731">
    <property type="protein sequence ID" value="KAJ8012608.1"/>
    <property type="molecule type" value="Genomic_DNA"/>
</dbReference>
<reference evidence="1" key="1">
    <citation type="submission" date="2021-05" db="EMBL/GenBank/DDBJ databases">
        <authorList>
            <person name="Pan Q."/>
            <person name="Jouanno E."/>
            <person name="Zahm M."/>
            <person name="Klopp C."/>
            <person name="Cabau C."/>
            <person name="Louis A."/>
            <person name="Berthelot C."/>
            <person name="Parey E."/>
            <person name="Roest Crollius H."/>
            <person name="Montfort J."/>
            <person name="Robinson-Rechavi M."/>
            <person name="Bouchez O."/>
            <person name="Lampietro C."/>
            <person name="Lopez Roques C."/>
            <person name="Donnadieu C."/>
            <person name="Postlethwait J."/>
            <person name="Bobe J."/>
            <person name="Dillon D."/>
            <person name="Chandos A."/>
            <person name="von Hippel F."/>
            <person name="Guiguen Y."/>
        </authorList>
    </citation>
    <scope>NUCLEOTIDE SEQUENCE</scope>
    <source>
        <strain evidence="1">YG-Jan2019</strain>
    </source>
</reference>
<evidence type="ECO:0000313" key="1">
    <source>
        <dbReference type="EMBL" id="KAJ8012608.1"/>
    </source>
</evidence>
<name>A0ACC2HAQ2_DALPE</name>
<keyword evidence="2" id="KW-1185">Reference proteome</keyword>
<gene>
    <name evidence="1" type="ORF">DPEC_G00044630</name>
</gene>
<evidence type="ECO:0000313" key="2">
    <source>
        <dbReference type="Proteomes" id="UP001157502"/>
    </source>
</evidence>
<accession>A0ACC2HAQ2</accession>